<evidence type="ECO:0008006" key="3">
    <source>
        <dbReference type="Google" id="ProtNLM"/>
    </source>
</evidence>
<dbReference type="STRING" id="1348253.LK09_02090"/>
<accession>A0A0B2AD01</accession>
<gene>
    <name evidence="1" type="ORF">LK09_02090</name>
</gene>
<evidence type="ECO:0000313" key="2">
    <source>
        <dbReference type="Proteomes" id="UP000031030"/>
    </source>
</evidence>
<dbReference type="InterPro" id="IPR025101">
    <property type="entry name" value="DUF4012"/>
</dbReference>
<keyword evidence="2" id="KW-1185">Reference proteome</keyword>
<dbReference type="EMBL" id="JTDK01000002">
    <property type="protein sequence ID" value="KHK99462.1"/>
    <property type="molecule type" value="Genomic_DNA"/>
</dbReference>
<protein>
    <recommendedName>
        <fullName evidence="3">DUF4012 domain-containing protein</fullName>
    </recommendedName>
</protein>
<dbReference type="Pfam" id="PF13196">
    <property type="entry name" value="DUF4012"/>
    <property type="match status" value="1"/>
</dbReference>
<evidence type="ECO:0000313" key="1">
    <source>
        <dbReference type="EMBL" id="KHK99462.1"/>
    </source>
</evidence>
<name>A0A0B2AD01_9MICO</name>
<sequence>MILGIPAVLVGIFAMQAVSVEQDLTSAKTQMSSIMHYVKNGDSGQIAKAGDQIAAKTQDAASTVRGPLWDLAVNIPVVGENVDAVRRATEATNILVEGALPAGVKLLGALKIDKHSVSGGGINLEPVVSASDSLPRIKAAFADAKTTLAGVDQTKILPVVNNAIKSLVTVVDQAGPALDTVEQYLPTLLDIAGAHGNRTYMLIFQNLAESRAQGGLPAATAIITINNGHFKLEKQTSTFSFPRNVQVISPPWETQALYDSDTFMGFGNFTRTPNFTTTASAFDALWFNTTGGHLDGVISLDPVVLSYMLKVTGPIVTGDHRTLDSTNVVDALLNNAYIRYRGNKAQDLFFGSVAEKVFSKVSSGSYDIMKMLGQFQIAIKQDRLHAWFQNPDEQKMAADFGMVGDLETTNKKTTQAGIFLNNADYSKLDYFLKTKVTLTCDAKAGTMTEAITITNTAPLTGLTSYQLNRRPKYLQAPTTQIFDVMYFAPPGSTITGVTPIGGDSYYDARVGFENGRNVQSVRVFVPTGTSKVVTYTSTIPKGARGPFSIATTPTVVPTANTTVSPTCGALVTAKK</sequence>
<organism evidence="1 2">
    <name type="scientific">Microbacterium mangrovi</name>
    <dbReference type="NCBI Taxonomy" id="1348253"/>
    <lineage>
        <taxon>Bacteria</taxon>
        <taxon>Bacillati</taxon>
        <taxon>Actinomycetota</taxon>
        <taxon>Actinomycetes</taxon>
        <taxon>Micrococcales</taxon>
        <taxon>Microbacteriaceae</taxon>
        <taxon>Microbacterium</taxon>
    </lineage>
</organism>
<proteinExistence type="predicted"/>
<dbReference type="Proteomes" id="UP000031030">
    <property type="component" value="Unassembled WGS sequence"/>
</dbReference>
<reference evidence="1 2" key="1">
    <citation type="submission" date="2014-11" db="EMBL/GenBank/DDBJ databases">
        <title>Genome sequence of Microbacterium mangrovi MUSC 115(T).</title>
        <authorList>
            <person name="Lee L.-H."/>
        </authorList>
    </citation>
    <scope>NUCLEOTIDE SEQUENCE [LARGE SCALE GENOMIC DNA]</scope>
    <source>
        <strain evidence="1 2">MUSC 115</strain>
    </source>
</reference>
<dbReference type="AlphaFoldDB" id="A0A0B2AD01"/>
<comment type="caution">
    <text evidence="1">The sequence shown here is derived from an EMBL/GenBank/DDBJ whole genome shotgun (WGS) entry which is preliminary data.</text>
</comment>